<dbReference type="PROSITE" id="PS50297">
    <property type="entry name" value="ANK_REP_REGION"/>
    <property type="match status" value="2"/>
</dbReference>
<evidence type="ECO:0000256" key="4">
    <source>
        <dbReference type="PROSITE-ProRule" id="PRU00023"/>
    </source>
</evidence>
<feature type="region of interest" description="Disordered" evidence="5">
    <location>
        <begin position="127"/>
        <end position="152"/>
    </location>
</feature>
<dbReference type="PANTHER" id="PTHR24136:SF15">
    <property type="entry name" value="ANK_REP_REGION DOMAIN-CONTAINING PROTEIN"/>
    <property type="match status" value="1"/>
</dbReference>
<feature type="region of interest" description="Disordered" evidence="5">
    <location>
        <begin position="86"/>
        <end position="113"/>
    </location>
</feature>
<dbReference type="Pfam" id="PF00168">
    <property type="entry name" value="C2"/>
    <property type="match status" value="1"/>
</dbReference>
<name>A0AAV2Z880_9STRA</name>
<dbReference type="CDD" id="cd00030">
    <property type="entry name" value="C2"/>
    <property type="match status" value="1"/>
</dbReference>
<dbReference type="InterPro" id="IPR000008">
    <property type="entry name" value="C2_dom"/>
</dbReference>
<keyword evidence="3 4" id="KW-0040">ANK repeat</keyword>
<proteinExistence type="inferred from homology"/>
<dbReference type="InterPro" id="IPR035892">
    <property type="entry name" value="C2_domain_sf"/>
</dbReference>
<organism evidence="7 8">
    <name type="scientific">Lagenidium giganteum</name>
    <dbReference type="NCBI Taxonomy" id="4803"/>
    <lineage>
        <taxon>Eukaryota</taxon>
        <taxon>Sar</taxon>
        <taxon>Stramenopiles</taxon>
        <taxon>Oomycota</taxon>
        <taxon>Peronosporomycetes</taxon>
        <taxon>Pythiales</taxon>
        <taxon>Pythiaceae</taxon>
    </lineage>
</organism>
<dbReference type="PROSITE" id="PS50004">
    <property type="entry name" value="C2"/>
    <property type="match status" value="1"/>
</dbReference>
<dbReference type="Gene3D" id="1.25.40.20">
    <property type="entry name" value="Ankyrin repeat-containing domain"/>
    <property type="match status" value="1"/>
</dbReference>
<feature type="repeat" description="ANK" evidence="4">
    <location>
        <begin position="208"/>
        <end position="240"/>
    </location>
</feature>
<dbReference type="SUPFAM" id="SSF48403">
    <property type="entry name" value="Ankyrin repeat"/>
    <property type="match status" value="1"/>
</dbReference>
<reference evidence="7" key="2">
    <citation type="journal article" date="2023" name="Microbiol Resour">
        <title>Decontamination and Annotation of the Draft Genome Sequence of the Oomycete Lagenidium giganteum ARSEF 373.</title>
        <authorList>
            <person name="Morgan W.R."/>
            <person name="Tartar A."/>
        </authorList>
    </citation>
    <scope>NUCLEOTIDE SEQUENCE</scope>
    <source>
        <strain evidence="7">ARSEF 373</strain>
    </source>
</reference>
<dbReference type="AlphaFoldDB" id="A0AAV2Z880"/>
<dbReference type="EMBL" id="DAKRPA010000025">
    <property type="protein sequence ID" value="DBA02947.1"/>
    <property type="molecule type" value="Genomic_DNA"/>
</dbReference>
<comment type="caution">
    <text evidence="7">The sequence shown here is derived from an EMBL/GenBank/DDBJ whole genome shotgun (WGS) entry which is preliminary data.</text>
</comment>
<gene>
    <name evidence="7" type="ORF">N0F65_005974</name>
</gene>
<feature type="repeat" description="ANK" evidence="4">
    <location>
        <begin position="242"/>
        <end position="274"/>
    </location>
</feature>
<accession>A0AAV2Z880</accession>
<comment type="similarity">
    <text evidence="1">Belongs to the ankyrin SOCS box (ASB) family.</text>
</comment>
<feature type="compositionally biased region" description="Basic residues" evidence="5">
    <location>
        <begin position="438"/>
        <end position="451"/>
    </location>
</feature>
<dbReference type="Proteomes" id="UP001146120">
    <property type="component" value="Unassembled WGS sequence"/>
</dbReference>
<evidence type="ECO:0000256" key="1">
    <source>
        <dbReference type="ARBA" id="ARBA00005949"/>
    </source>
</evidence>
<dbReference type="PROSITE" id="PS50096">
    <property type="entry name" value="IQ"/>
    <property type="match status" value="1"/>
</dbReference>
<evidence type="ECO:0000256" key="3">
    <source>
        <dbReference type="ARBA" id="ARBA00023043"/>
    </source>
</evidence>
<feature type="region of interest" description="Disordered" evidence="5">
    <location>
        <begin position="435"/>
        <end position="457"/>
    </location>
</feature>
<evidence type="ECO:0000313" key="7">
    <source>
        <dbReference type="EMBL" id="DBA02947.1"/>
    </source>
</evidence>
<sequence>MTDSALAERHAIHIQRIYRGRLARRRAAALAGQVYVECYDPVSCLTYFVNQHSGTSSWTRPALLGNSPPQTNQNTAAAPEELVLINNSSNNNTSRTAKDKDGDAERAASRAFQERWHADRDRLELEQRQGARRARRRWDRQQMHNKETQRQERLDMLVRANRQRQQDLYEGRVVENVETIREAAMQGHVERVQQLLVTGFSANAESAMGLTPLAAACQAGHSDVVSLLLRAGADVTHQHVRTGRTALMEAASRTNVSIVRELLRYGAELWTRDALGETAFDTAATSAIQQVLQRANERWSPDNAALFPMPFRHVALALALVAKRQYQRFVQRNVELRRELPGLQQQYYRMFAEAKMRYDTDLKPCQSQVTLLKKLAAIDAVDARYDEERARILCLADASVQLVRASQTPDYLTPSVVCTILPYCDRMWFAPAASTTKAKTRSKHRRKGHRRQNSELAIQPTRARTPVTEIPAEVEHEWLECRARLERLTSELQEVERRERTDVESGVSRSVEDGTSQAVLEVSVPQARHLPPRDARTGEPVDPFVRAFLRPEQADDEIAPLFESDYRLADANPVWNARFVFHGVSSIKRELCVQIMDQRRLELAGECTVALRTLLDQKEHDCWVDLPPTLRQQVVEKKFPRKQPASVRLLLRFTHTKSILLTRELQSEIKVRDALVKRRRQATAATFQQLLDQLEQLRVNESK</sequence>
<dbReference type="SMART" id="SM00248">
    <property type="entry name" value="ANK"/>
    <property type="match status" value="2"/>
</dbReference>
<dbReference type="PANTHER" id="PTHR24136">
    <property type="entry name" value="SOWAH (DROSOPHILA) HOMOLOG"/>
    <property type="match status" value="1"/>
</dbReference>
<dbReference type="InterPro" id="IPR051573">
    <property type="entry name" value="Ankyrin-SOCS_box_domain"/>
</dbReference>
<dbReference type="PROSITE" id="PS50088">
    <property type="entry name" value="ANK_REPEAT"/>
    <property type="match status" value="2"/>
</dbReference>
<dbReference type="Gene3D" id="2.60.40.150">
    <property type="entry name" value="C2 domain"/>
    <property type="match status" value="1"/>
</dbReference>
<dbReference type="Pfam" id="PF12796">
    <property type="entry name" value="Ank_2"/>
    <property type="match status" value="1"/>
</dbReference>
<feature type="compositionally biased region" description="Basic and acidic residues" evidence="5">
    <location>
        <begin position="96"/>
        <end position="113"/>
    </location>
</feature>
<feature type="domain" description="C2" evidence="6">
    <location>
        <begin position="501"/>
        <end position="624"/>
    </location>
</feature>
<evidence type="ECO:0000313" key="8">
    <source>
        <dbReference type="Proteomes" id="UP001146120"/>
    </source>
</evidence>
<feature type="compositionally biased region" description="Basic and acidic residues" evidence="5">
    <location>
        <begin position="139"/>
        <end position="152"/>
    </location>
</feature>
<dbReference type="InterPro" id="IPR002110">
    <property type="entry name" value="Ankyrin_rpt"/>
</dbReference>
<dbReference type="SUPFAM" id="SSF49562">
    <property type="entry name" value="C2 domain (Calcium/lipid-binding domain, CaLB)"/>
    <property type="match status" value="1"/>
</dbReference>
<evidence type="ECO:0000256" key="5">
    <source>
        <dbReference type="SAM" id="MobiDB-lite"/>
    </source>
</evidence>
<dbReference type="SMART" id="SM00239">
    <property type="entry name" value="C2"/>
    <property type="match status" value="1"/>
</dbReference>
<dbReference type="GO" id="GO:0045732">
    <property type="term" value="P:positive regulation of protein catabolic process"/>
    <property type="evidence" value="ECO:0007669"/>
    <property type="project" value="TreeGrafter"/>
</dbReference>
<dbReference type="InterPro" id="IPR036770">
    <property type="entry name" value="Ankyrin_rpt-contain_sf"/>
</dbReference>
<keyword evidence="8" id="KW-1185">Reference proteome</keyword>
<evidence type="ECO:0000259" key="6">
    <source>
        <dbReference type="PROSITE" id="PS50004"/>
    </source>
</evidence>
<evidence type="ECO:0000256" key="2">
    <source>
        <dbReference type="ARBA" id="ARBA00022737"/>
    </source>
</evidence>
<dbReference type="GO" id="GO:0016567">
    <property type="term" value="P:protein ubiquitination"/>
    <property type="evidence" value="ECO:0007669"/>
    <property type="project" value="TreeGrafter"/>
</dbReference>
<protein>
    <recommendedName>
        <fullName evidence="6">C2 domain-containing protein</fullName>
    </recommendedName>
</protein>
<keyword evidence="2" id="KW-0677">Repeat</keyword>
<reference evidence="7" key="1">
    <citation type="submission" date="2022-11" db="EMBL/GenBank/DDBJ databases">
        <authorList>
            <person name="Morgan W.R."/>
            <person name="Tartar A."/>
        </authorList>
    </citation>
    <scope>NUCLEOTIDE SEQUENCE</scope>
    <source>
        <strain evidence="7">ARSEF 373</strain>
    </source>
</reference>